<dbReference type="EMBL" id="CP039268">
    <property type="protein sequence ID" value="QGU33526.1"/>
    <property type="molecule type" value="Genomic_DNA"/>
</dbReference>
<evidence type="ECO:0000313" key="2">
    <source>
        <dbReference type="Proteomes" id="UP000426424"/>
    </source>
</evidence>
<evidence type="ECO:0000313" key="1">
    <source>
        <dbReference type="EMBL" id="QGU33526.1"/>
    </source>
</evidence>
<accession>A0A6I6EDX9</accession>
<proteinExistence type="predicted"/>
<gene>
    <name evidence="1" type="ORF">E6P07_11390</name>
</gene>
<keyword evidence="2" id="KW-1185">Reference proteome</keyword>
<dbReference type="Proteomes" id="UP000426424">
    <property type="component" value="Chromosome"/>
</dbReference>
<reference evidence="1 2" key="1">
    <citation type="submission" date="2019-12" db="EMBL/GenBank/DDBJ databases">
        <title>The complete genome of the thermophilic, anoxygenic phototrophic gammaproteobacterium Thermochromatium tepidum.</title>
        <authorList>
            <person name="Sattley W.M."/>
            <person name="Swingley W.D."/>
            <person name="Burchell B.M."/>
            <person name="Gurbani S.A."/>
            <person name="Kujawa C.M."/>
            <person name="Nuccio D.A."/>
            <person name="Schladweiler J."/>
            <person name="Shaffer K.N."/>
            <person name="Stokes L.M."/>
            <person name="Touchman J.W."/>
            <person name="Blankenship R.E."/>
            <person name="Madigan M.T."/>
        </authorList>
    </citation>
    <scope>NUCLEOTIDE SEQUENCE [LARGE SCALE GENOMIC DNA]</scope>
    <source>
        <strain evidence="1 2">ATCC 43061</strain>
    </source>
</reference>
<dbReference type="OrthoDB" id="9814067at2"/>
<dbReference type="RefSeq" id="WP_153975718.1">
    <property type="nucleotide sequence ID" value="NZ_CP039268.1"/>
</dbReference>
<organism evidence="1 2">
    <name type="scientific">Thermochromatium tepidum ATCC 43061</name>
    <dbReference type="NCBI Taxonomy" id="316276"/>
    <lineage>
        <taxon>Bacteria</taxon>
        <taxon>Pseudomonadati</taxon>
        <taxon>Pseudomonadota</taxon>
        <taxon>Gammaproteobacteria</taxon>
        <taxon>Chromatiales</taxon>
        <taxon>Chromatiaceae</taxon>
        <taxon>Thermochromatium</taxon>
    </lineage>
</organism>
<dbReference type="AlphaFoldDB" id="A0A6I6EDX9"/>
<sequence>MAFIEHGTKFLKEFGSAIGKPAALVELAARRQAKFLRGMRAASCVFEKKAA</sequence>
<protein>
    <submittedName>
        <fullName evidence="1">Uncharacterized protein</fullName>
    </submittedName>
</protein>
<name>A0A6I6EDX9_THETI</name>
<dbReference type="KEGG" id="ttp:E6P07_11390"/>